<accession>A0ACB8FMY3</accession>
<dbReference type="Proteomes" id="UP000827872">
    <property type="component" value="Linkage Group LG06"/>
</dbReference>
<comment type="caution">
    <text evidence="1">The sequence shown here is derived from an EMBL/GenBank/DDBJ whole genome shotgun (WGS) entry which is preliminary data.</text>
</comment>
<keyword evidence="2" id="KW-1185">Reference proteome</keyword>
<proteinExistence type="predicted"/>
<organism evidence="1 2">
    <name type="scientific">Sphaerodactylus townsendi</name>
    <dbReference type="NCBI Taxonomy" id="933632"/>
    <lineage>
        <taxon>Eukaryota</taxon>
        <taxon>Metazoa</taxon>
        <taxon>Chordata</taxon>
        <taxon>Craniata</taxon>
        <taxon>Vertebrata</taxon>
        <taxon>Euteleostomi</taxon>
        <taxon>Lepidosauria</taxon>
        <taxon>Squamata</taxon>
        <taxon>Bifurcata</taxon>
        <taxon>Gekkota</taxon>
        <taxon>Sphaerodactylidae</taxon>
        <taxon>Sphaerodactylus</taxon>
    </lineage>
</organism>
<gene>
    <name evidence="1" type="ORF">K3G42_006581</name>
</gene>
<name>A0ACB8FMY3_9SAUR</name>
<sequence length="102" mass="11571">MRYSGQQAGLMGSRHQRGRAKRQKRTGPRGKMRFPPPNYVAPAESLPKKPPKLCKRDGKTNPENGNCGRNQEENSGSRLSILFFFACMMSTRESKPEQMTEK</sequence>
<evidence type="ECO:0000313" key="1">
    <source>
        <dbReference type="EMBL" id="KAH8006516.1"/>
    </source>
</evidence>
<dbReference type="EMBL" id="CM037619">
    <property type="protein sequence ID" value="KAH8006516.1"/>
    <property type="molecule type" value="Genomic_DNA"/>
</dbReference>
<reference evidence="1" key="1">
    <citation type="submission" date="2021-08" db="EMBL/GenBank/DDBJ databases">
        <title>The first chromosome-level gecko genome reveals the dynamic sex chromosomes of Neotropical dwarf geckos (Sphaerodactylidae: Sphaerodactylus).</title>
        <authorList>
            <person name="Pinto B.J."/>
            <person name="Keating S.E."/>
            <person name="Gamble T."/>
        </authorList>
    </citation>
    <scope>NUCLEOTIDE SEQUENCE</scope>
    <source>
        <strain evidence="1">TG3544</strain>
    </source>
</reference>
<evidence type="ECO:0000313" key="2">
    <source>
        <dbReference type="Proteomes" id="UP000827872"/>
    </source>
</evidence>
<protein>
    <submittedName>
        <fullName evidence="1">Uncharacterized protein</fullName>
    </submittedName>
</protein>